<reference evidence="5" key="1">
    <citation type="submission" date="2011-08" db="EMBL/GenBank/DDBJ databases">
        <title>The draft genome of Latimeria chalumnae.</title>
        <authorList>
            <person name="Di Palma F."/>
            <person name="Alfoldi J."/>
            <person name="Johnson J."/>
            <person name="Berlin A."/>
            <person name="Gnerre S."/>
            <person name="Jaffe D."/>
            <person name="MacCallum I."/>
            <person name="Young S."/>
            <person name="Walker B.J."/>
            <person name="Lander E."/>
            <person name="Lindblad-Toh K."/>
        </authorList>
    </citation>
    <scope>NUCLEOTIDE SEQUENCE [LARGE SCALE GENOMIC DNA]</scope>
    <source>
        <strain evidence="5">Wild caught</strain>
    </source>
</reference>
<sequence length="198" mass="22968">MAEVFSLSDCDVIGFDLDHTLCRYRLQETSRLIYYSFAQYLVAEKRYSEELLAVTPDNWDFCCKGLVLDLEDGYLLKLGEDGTVLSLTACHGTAFLTSEEIIDTFGKDREWTHFKTLNGTFSRSAKYYFYDNYFDLPASLVCAKIVDVLNQRFQSRTQKKYCFWKDIIAAIEHNYKTSAFKVMAFVLIHFCVLSFQVT</sequence>
<dbReference type="EMBL" id="AFYH01136590">
    <property type="status" value="NOT_ANNOTATED_CDS"/>
    <property type="molecule type" value="Genomic_DNA"/>
</dbReference>
<proteinExistence type="predicted"/>
<dbReference type="Bgee" id="ENSLACG00000001264">
    <property type="expression patterns" value="Expressed in pharyngeal gill"/>
</dbReference>
<dbReference type="Pfam" id="PF05761">
    <property type="entry name" value="5_nucleotid"/>
    <property type="match status" value="1"/>
</dbReference>
<dbReference type="PANTHER" id="PTHR12103">
    <property type="entry name" value="5'-NUCLEOTIDASE DOMAIN-CONTAINING"/>
    <property type="match status" value="1"/>
</dbReference>
<dbReference type="EMBL" id="AFYH01136586">
    <property type="status" value="NOT_ANNOTATED_CDS"/>
    <property type="molecule type" value="Genomic_DNA"/>
</dbReference>
<evidence type="ECO:0000256" key="2">
    <source>
        <dbReference type="ARBA" id="ARBA00022801"/>
    </source>
</evidence>
<reference evidence="4" key="3">
    <citation type="submission" date="2025-09" db="UniProtKB">
        <authorList>
            <consortium name="Ensembl"/>
        </authorList>
    </citation>
    <scope>IDENTIFICATION</scope>
</reference>
<dbReference type="HOGENOM" id="CLU_1411803_0_0_1"/>
<dbReference type="EMBL" id="AFYH01136591">
    <property type="status" value="NOT_ANNOTATED_CDS"/>
    <property type="molecule type" value="Genomic_DNA"/>
</dbReference>
<evidence type="ECO:0000256" key="3">
    <source>
        <dbReference type="ARBA" id="ARBA00022842"/>
    </source>
</evidence>
<protein>
    <submittedName>
        <fullName evidence="4">5'-nucleotidase domain containing 1</fullName>
    </submittedName>
</protein>
<organism evidence="4 5">
    <name type="scientific">Latimeria chalumnae</name>
    <name type="common">Coelacanth</name>
    <dbReference type="NCBI Taxonomy" id="7897"/>
    <lineage>
        <taxon>Eukaryota</taxon>
        <taxon>Metazoa</taxon>
        <taxon>Chordata</taxon>
        <taxon>Craniata</taxon>
        <taxon>Vertebrata</taxon>
        <taxon>Euteleostomi</taxon>
        <taxon>Coelacanthiformes</taxon>
        <taxon>Coelacanthidae</taxon>
        <taxon>Latimeria</taxon>
    </lineage>
</organism>
<dbReference type="GO" id="GO:0046872">
    <property type="term" value="F:metal ion binding"/>
    <property type="evidence" value="ECO:0007669"/>
    <property type="project" value="UniProtKB-KW"/>
</dbReference>
<evidence type="ECO:0000256" key="1">
    <source>
        <dbReference type="ARBA" id="ARBA00022723"/>
    </source>
</evidence>
<evidence type="ECO:0000313" key="4">
    <source>
        <dbReference type="Ensembl" id="ENSLACP00000001412.1"/>
    </source>
</evidence>
<dbReference type="GeneTree" id="ENSGT00940000155676"/>
<accession>H2ZVJ1</accession>
<dbReference type="Ensembl" id="ENSLACT00000001424.1">
    <property type="protein sequence ID" value="ENSLACP00000001412.1"/>
    <property type="gene ID" value="ENSLACG00000001264.1"/>
</dbReference>
<reference evidence="4" key="2">
    <citation type="submission" date="2025-08" db="UniProtKB">
        <authorList>
            <consortium name="Ensembl"/>
        </authorList>
    </citation>
    <scope>IDENTIFICATION</scope>
</reference>
<name>H2ZVJ1_LATCH</name>
<dbReference type="PANTHER" id="PTHR12103:SF38">
    <property type="entry name" value="5'-NUCLEOTIDASE DOMAIN-CONTAINING PROTEIN 1"/>
    <property type="match status" value="1"/>
</dbReference>
<dbReference type="EMBL" id="AFYH01136587">
    <property type="status" value="NOT_ANNOTATED_CDS"/>
    <property type="molecule type" value="Genomic_DNA"/>
</dbReference>
<evidence type="ECO:0000313" key="5">
    <source>
        <dbReference type="Proteomes" id="UP000008672"/>
    </source>
</evidence>
<keyword evidence="3" id="KW-0460">Magnesium</keyword>
<keyword evidence="2" id="KW-0378">Hydrolase</keyword>
<dbReference type="GO" id="GO:0008253">
    <property type="term" value="F:5'-nucleotidase activity"/>
    <property type="evidence" value="ECO:0007669"/>
    <property type="project" value="TreeGrafter"/>
</dbReference>
<keyword evidence="5" id="KW-1185">Reference proteome</keyword>
<dbReference type="EMBL" id="AFYH01136589">
    <property type="status" value="NOT_ANNOTATED_CDS"/>
    <property type="molecule type" value="Genomic_DNA"/>
</dbReference>
<dbReference type="SUPFAM" id="SSF56784">
    <property type="entry name" value="HAD-like"/>
    <property type="match status" value="1"/>
</dbReference>
<dbReference type="AlphaFoldDB" id="H2ZVJ1"/>
<dbReference type="InterPro" id="IPR008380">
    <property type="entry name" value="HAD-SF_hydro_IG_5-nucl"/>
</dbReference>
<keyword evidence="1" id="KW-0479">Metal-binding</keyword>
<dbReference type="InParanoid" id="H2ZVJ1"/>
<dbReference type="STRING" id="7897.ENSLACP00000001412"/>
<dbReference type="eggNOG" id="KOG2469">
    <property type="taxonomic scope" value="Eukaryota"/>
</dbReference>
<dbReference type="Proteomes" id="UP000008672">
    <property type="component" value="Unassembled WGS sequence"/>
</dbReference>
<dbReference type="InterPro" id="IPR036412">
    <property type="entry name" value="HAD-like_sf"/>
</dbReference>
<dbReference type="EMBL" id="AFYH01136588">
    <property type="status" value="NOT_ANNOTATED_CDS"/>
    <property type="molecule type" value="Genomic_DNA"/>
</dbReference>
<gene>
    <name evidence="4" type="primary">NT5DC1</name>
</gene>